<keyword evidence="1" id="KW-1133">Transmembrane helix</keyword>
<name>F4B6W6_ACIHW</name>
<evidence type="ECO:0000313" key="3">
    <source>
        <dbReference type="Proteomes" id="UP000008458"/>
    </source>
</evidence>
<dbReference type="STRING" id="933801.Ahos_1783"/>
<dbReference type="KEGG" id="aho:Ahos_1783"/>
<feature type="transmembrane region" description="Helical" evidence="1">
    <location>
        <begin position="299"/>
        <end position="316"/>
    </location>
</feature>
<dbReference type="EMBL" id="CP002535">
    <property type="protein sequence ID" value="AEE94659.1"/>
    <property type="molecule type" value="Genomic_DNA"/>
</dbReference>
<sequence>MRFSNVFMLEIKKLLPLFFLVLVSMAVTLGIAQLPSSFDVIGAISYSSYGVEIGGYGFNFCGQGVPLTVNITIDCFHKIIKSENGTFLVYIPLIFPKDSNLIINITSGKENYVVSKVLTRNFTTFVYAPASYFSINYNNISMIYVKGETVIATSLKCIYVNGEKMNVNSTIFVINSDNVKPPFGNYALTDLQVIKDEEYCIISLLGVNMGLILLTAYYYLSVFPRRQLDLIFRLIGVGKIYLSKTISMLVFTLLTSLPSLIIFALLKGIFLSSIVPYILVELVYFLAVLGISPLVSSKGLVYSSITLAGYLLNLVFYNEETLSLAFLILPLIGYIKLRWVYR</sequence>
<dbReference type="HOGENOM" id="CLU_830598_0_0_2"/>
<keyword evidence="1" id="KW-0472">Membrane</keyword>
<organism evidence="2 3">
    <name type="scientific">Acidianus hospitalis (strain W1)</name>
    <dbReference type="NCBI Taxonomy" id="933801"/>
    <lineage>
        <taxon>Archaea</taxon>
        <taxon>Thermoproteota</taxon>
        <taxon>Thermoprotei</taxon>
        <taxon>Sulfolobales</taxon>
        <taxon>Sulfolobaceae</taxon>
        <taxon>Acidianus</taxon>
    </lineage>
</organism>
<feature type="transmembrane region" description="Helical" evidence="1">
    <location>
        <begin position="269"/>
        <end position="292"/>
    </location>
</feature>
<reference evidence="2 3" key="1">
    <citation type="journal article" date="2011" name="Extremophiles">
        <title>Genomic analysis of Acidianus hospitalis W1 a host for studying crenarchaeal virus and plasmid life cycles.</title>
        <authorList>
            <person name="You X.Y."/>
            <person name="Liu C."/>
            <person name="Wang S.Y."/>
            <person name="Jiang C.Y."/>
            <person name="Shah S.A."/>
            <person name="Prangishvili D."/>
            <person name="She Q."/>
            <person name="Liu S.J."/>
            <person name="Garrett R.A."/>
        </authorList>
    </citation>
    <scope>NUCLEOTIDE SEQUENCE [LARGE SCALE GENOMIC DNA]</scope>
    <source>
        <strain evidence="2 3">W1</strain>
    </source>
</reference>
<feature type="transmembrane region" description="Helical" evidence="1">
    <location>
        <begin position="322"/>
        <end position="341"/>
    </location>
</feature>
<keyword evidence="3" id="KW-1185">Reference proteome</keyword>
<dbReference type="eggNOG" id="arCOG08497">
    <property type="taxonomic scope" value="Archaea"/>
</dbReference>
<evidence type="ECO:0000313" key="2">
    <source>
        <dbReference type="EMBL" id="AEE94659.1"/>
    </source>
</evidence>
<protein>
    <submittedName>
        <fullName evidence="2">Uncharacterized protein</fullName>
    </submittedName>
</protein>
<feature type="transmembrane region" description="Helical" evidence="1">
    <location>
        <begin position="201"/>
        <end position="220"/>
    </location>
</feature>
<dbReference type="AlphaFoldDB" id="F4B6W6"/>
<gene>
    <name evidence="2" type="ordered locus">Ahos_1783</name>
</gene>
<keyword evidence="1" id="KW-0812">Transmembrane</keyword>
<dbReference type="Proteomes" id="UP000008458">
    <property type="component" value="Chromosome"/>
</dbReference>
<reference key="2">
    <citation type="journal article" date="2011" name="Extremophiles">
        <title>Genomic analyses of Acidianus hospitalis W1 a host for studying crenarchaeal virus and plasmid life cycles.</title>
        <authorList>
            <person name="You X.Y."/>
            <person name="Liu C."/>
            <person name="Wang S.Y."/>
            <person name="Jiang C.Y."/>
            <person name="Shah S.A."/>
            <person name="Prangishvili D."/>
            <person name="Liu S.J."/>
            <person name="Garrett R.A."/>
        </authorList>
    </citation>
    <scope>NUCLEOTIDE SEQUENCE</scope>
    <source>
        <strain>W1</strain>
    </source>
</reference>
<evidence type="ECO:0000256" key="1">
    <source>
        <dbReference type="SAM" id="Phobius"/>
    </source>
</evidence>
<feature type="transmembrane region" description="Helical" evidence="1">
    <location>
        <begin position="241"/>
        <end position="263"/>
    </location>
</feature>
<accession>F4B6W6</accession>
<proteinExistence type="predicted"/>